<dbReference type="PANTHER" id="PTHR43163:SF6">
    <property type="entry name" value="DIPEPTIDE TRANSPORT SYSTEM PERMEASE PROTEIN DPPB-RELATED"/>
    <property type="match status" value="1"/>
</dbReference>
<evidence type="ECO:0000259" key="8">
    <source>
        <dbReference type="PROSITE" id="PS50928"/>
    </source>
</evidence>
<protein>
    <submittedName>
        <fullName evidence="9">Peptide/nickel transport system permease protein</fullName>
    </submittedName>
</protein>
<evidence type="ECO:0000256" key="7">
    <source>
        <dbReference type="RuleBase" id="RU363032"/>
    </source>
</evidence>
<sequence length="319" mass="33936">MTRYLLRRAPSALVVLWLASVLIFLVIRAIPGDAAAALAGPDASPEAIAAIRHDLGLDLPVLTQYLRWLGGLFSGDLGRSYLVGGDIADLVAEGFSNTLTLTLAALVVAVLVALLLGPIWAATTNRWVDRALTGFHTAAVALPPFVTGVVLIIVFGVFFRLLPTGGVPPKGMFDRLDITAQYLVLPAVCLALPVAGVLTGFLAETLRSELRQDYVTTVRAAGVKRREVVVRHAMRGALPVAITTLGLQTGALLGGAVLVESIFSWPGLGLLIEQGITRRDYPVVQVLLMLSVTVFVLVQLLTDVVHAYLDPRVRLGAQA</sequence>
<dbReference type="InterPro" id="IPR045621">
    <property type="entry name" value="BPD_transp_1_N"/>
</dbReference>
<dbReference type="PANTHER" id="PTHR43163">
    <property type="entry name" value="DIPEPTIDE TRANSPORT SYSTEM PERMEASE PROTEIN DPPB-RELATED"/>
    <property type="match status" value="1"/>
</dbReference>
<dbReference type="Pfam" id="PF00528">
    <property type="entry name" value="BPD_transp_1"/>
    <property type="match status" value="1"/>
</dbReference>
<feature type="transmembrane region" description="Helical" evidence="7">
    <location>
        <begin position="135"/>
        <end position="162"/>
    </location>
</feature>
<evidence type="ECO:0000313" key="10">
    <source>
        <dbReference type="Proteomes" id="UP000199051"/>
    </source>
</evidence>
<dbReference type="InterPro" id="IPR000515">
    <property type="entry name" value="MetI-like"/>
</dbReference>
<proteinExistence type="inferred from homology"/>
<feature type="transmembrane region" description="Helical" evidence="7">
    <location>
        <begin position="283"/>
        <end position="309"/>
    </location>
</feature>
<evidence type="ECO:0000313" key="9">
    <source>
        <dbReference type="EMBL" id="SER07181.1"/>
    </source>
</evidence>
<feature type="transmembrane region" description="Helical" evidence="7">
    <location>
        <begin position="240"/>
        <end position="263"/>
    </location>
</feature>
<gene>
    <name evidence="9" type="ORF">SAMN04487818_101484</name>
</gene>
<dbReference type="Proteomes" id="UP000199051">
    <property type="component" value="Unassembled WGS sequence"/>
</dbReference>
<evidence type="ECO:0000256" key="2">
    <source>
        <dbReference type="ARBA" id="ARBA00022448"/>
    </source>
</evidence>
<keyword evidence="2 7" id="KW-0813">Transport</keyword>
<feature type="transmembrane region" description="Helical" evidence="7">
    <location>
        <begin position="99"/>
        <end position="123"/>
    </location>
</feature>
<dbReference type="Pfam" id="PF19300">
    <property type="entry name" value="BPD_transp_1_N"/>
    <property type="match status" value="1"/>
</dbReference>
<dbReference type="InterPro" id="IPR035906">
    <property type="entry name" value="MetI-like_sf"/>
</dbReference>
<keyword evidence="10" id="KW-1185">Reference proteome</keyword>
<accession>A0A1H9L6P7</accession>
<dbReference type="AlphaFoldDB" id="A0A1H9L6P7"/>
<dbReference type="CDD" id="cd06261">
    <property type="entry name" value="TM_PBP2"/>
    <property type="match status" value="1"/>
</dbReference>
<reference evidence="10" key="1">
    <citation type="submission" date="2016-10" db="EMBL/GenBank/DDBJ databases">
        <authorList>
            <person name="Varghese N."/>
            <person name="Submissions S."/>
        </authorList>
    </citation>
    <scope>NUCLEOTIDE SEQUENCE [LARGE SCALE GENOMIC DNA]</scope>
    <source>
        <strain evidence="10">DSM 44260</strain>
    </source>
</reference>
<evidence type="ECO:0000256" key="6">
    <source>
        <dbReference type="ARBA" id="ARBA00023136"/>
    </source>
</evidence>
<name>A0A1H9L6P7_9PSEU</name>
<comment type="subcellular location">
    <subcellularLocation>
        <location evidence="1 7">Cell membrane</location>
        <topology evidence="1 7">Multi-pass membrane protein</topology>
    </subcellularLocation>
</comment>
<evidence type="ECO:0000256" key="5">
    <source>
        <dbReference type="ARBA" id="ARBA00022989"/>
    </source>
</evidence>
<dbReference type="EMBL" id="FOGI01000001">
    <property type="protein sequence ID" value="SER07181.1"/>
    <property type="molecule type" value="Genomic_DNA"/>
</dbReference>
<feature type="transmembrane region" description="Helical" evidence="7">
    <location>
        <begin position="182"/>
        <end position="203"/>
    </location>
</feature>
<dbReference type="GO" id="GO:0055085">
    <property type="term" value="P:transmembrane transport"/>
    <property type="evidence" value="ECO:0007669"/>
    <property type="project" value="InterPro"/>
</dbReference>
<dbReference type="Gene3D" id="1.10.3720.10">
    <property type="entry name" value="MetI-like"/>
    <property type="match status" value="1"/>
</dbReference>
<dbReference type="STRING" id="155974.SAMN04487818_101484"/>
<keyword evidence="4 7" id="KW-0812">Transmembrane</keyword>
<evidence type="ECO:0000256" key="4">
    <source>
        <dbReference type="ARBA" id="ARBA00022692"/>
    </source>
</evidence>
<evidence type="ECO:0000256" key="1">
    <source>
        <dbReference type="ARBA" id="ARBA00004651"/>
    </source>
</evidence>
<feature type="domain" description="ABC transmembrane type-1" evidence="8">
    <location>
        <begin position="95"/>
        <end position="302"/>
    </location>
</feature>
<keyword evidence="3" id="KW-1003">Cell membrane</keyword>
<dbReference type="PROSITE" id="PS50928">
    <property type="entry name" value="ABC_TM1"/>
    <property type="match status" value="1"/>
</dbReference>
<dbReference type="GO" id="GO:0005886">
    <property type="term" value="C:plasma membrane"/>
    <property type="evidence" value="ECO:0007669"/>
    <property type="project" value="UniProtKB-SubCell"/>
</dbReference>
<organism evidence="9 10">
    <name type="scientific">Actinokineospora terrae</name>
    <dbReference type="NCBI Taxonomy" id="155974"/>
    <lineage>
        <taxon>Bacteria</taxon>
        <taxon>Bacillati</taxon>
        <taxon>Actinomycetota</taxon>
        <taxon>Actinomycetes</taxon>
        <taxon>Pseudonocardiales</taxon>
        <taxon>Pseudonocardiaceae</taxon>
        <taxon>Actinokineospora</taxon>
    </lineage>
</organism>
<dbReference type="SUPFAM" id="SSF161098">
    <property type="entry name" value="MetI-like"/>
    <property type="match status" value="1"/>
</dbReference>
<comment type="similarity">
    <text evidence="7">Belongs to the binding-protein-dependent transport system permease family.</text>
</comment>
<evidence type="ECO:0000256" key="3">
    <source>
        <dbReference type="ARBA" id="ARBA00022475"/>
    </source>
</evidence>
<keyword evidence="5 7" id="KW-1133">Transmembrane helix</keyword>
<dbReference type="RefSeq" id="WP_092774711.1">
    <property type="nucleotide sequence ID" value="NZ_FOGI01000001.1"/>
</dbReference>
<keyword evidence="6 7" id="KW-0472">Membrane</keyword>